<name>A0ACD3AJ58_9AGAR</name>
<sequence>METRSLVPSEMGVLHVWTPKGPKLLDPERLSELKKLPFDRALRPQTARSLCFATILTQAKLGPYIRSAGSNELTRSIGALAWIMMFLGRKVGCWSPCQNTTSFDFAQAQSTSATPLFTLGVVVYTVMLLDLKTDLSSFGLDMEDCKFLSDTWTLTILTGGHPISTSLLGPTALLPEVGARSFSILITRLAEVVLRSTRVPYASFGYAERATSALMPLLVVPGNLGVLVSNKSTTH</sequence>
<dbReference type="EMBL" id="ML208427">
    <property type="protein sequence ID" value="TFK65751.1"/>
    <property type="molecule type" value="Genomic_DNA"/>
</dbReference>
<reference evidence="1 2" key="1">
    <citation type="journal article" date="2019" name="Nat. Ecol. Evol.">
        <title>Megaphylogeny resolves global patterns of mushroom evolution.</title>
        <authorList>
            <person name="Varga T."/>
            <person name="Krizsan K."/>
            <person name="Foldi C."/>
            <person name="Dima B."/>
            <person name="Sanchez-Garcia M."/>
            <person name="Sanchez-Ramirez S."/>
            <person name="Szollosi G.J."/>
            <person name="Szarkandi J.G."/>
            <person name="Papp V."/>
            <person name="Albert L."/>
            <person name="Andreopoulos W."/>
            <person name="Angelini C."/>
            <person name="Antonin V."/>
            <person name="Barry K.W."/>
            <person name="Bougher N.L."/>
            <person name="Buchanan P."/>
            <person name="Buyck B."/>
            <person name="Bense V."/>
            <person name="Catcheside P."/>
            <person name="Chovatia M."/>
            <person name="Cooper J."/>
            <person name="Damon W."/>
            <person name="Desjardin D."/>
            <person name="Finy P."/>
            <person name="Geml J."/>
            <person name="Haridas S."/>
            <person name="Hughes K."/>
            <person name="Justo A."/>
            <person name="Karasinski D."/>
            <person name="Kautmanova I."/>
            <person name="Kiss B."/>
            <person name="Kocsube S."/>
            <person name="Kotiranta H."/>
            <person name="LaButti K.M."/>
            <person name="Lechner B.E."/>
            <person name="Liimatainen K."/>
            <person name="Lipzen A."/>
            <person name="Lukacs Z."/>
            <person name="Mihaltcheva S."/>
            <person name="Morgado L.N."/>
            <person name="Niskanen T."/>
            <person name="Noordeloos M.E."/>
            <person name="Ohm R.A."/>
            <person name="Ortiz-Santana B."/>
            <person name="Ovrebo C."/>
            <person name="Racz N."/>
            <person name="Riley R."/>
            <person name="Savchenko A."/>
            <person name="Shiryaev A."/>
            <person name="Soop K."/>
            <person name="Spirin V."/>
            <person name="Szebenyi C."/>
            <person name="Tomsovsky M."/>
            <person name="Tulloss R.E."/>
            <person name="Uehling J."/>
            <person name="Grigoriev I.V."/>
            <person name="Vagvolgyi C."/>
            <person name="Papp T."/>
            <person name="Martin F.M."/>
            <person name="Miettinen O."/>
            <person name="Hibbett D.S."/>
            <person name="Nagy L.G."/>
        </authorList>
    </citation>
    <scope>NUCLEOTIDE SEQUENCE [LARGE SCALE GENOMIC DNA]</scope>
    <source>
        <strain evidence="1 2">NL-1719</strain>
    </source>
</reference>
<dbReference type="Proteomes" id="UP000308600">
    <property type="component" value="Unassembled WGS sequence"/>
</dbReference>
<evidence type="ECO:0000313" key="2">
    <source>
        <dbReference type="Proteomes" id="UP000308600"/>
    </source>
</evidence>
<gene>
    <name evidence="1" type="ORF">BDN72DRAFT_900446</name>
</gene>
<evidence type="ECO:0000313" key="1">
    <source>
        <dbReference type="EMBL" id="TFK65751.1"/>
    </source>
</evidence>
<keyword evidence="2" id="KW-1185">Reference proteome</keyword>
<protein>
    <submittedName>
        <fullName evidence="1">Uncharacterized protein</fullName>
    </submittedName>
</protein>
<accession>A0ACD3AJ58</accession>
<organism evidence="1 2">
    <name type="scientific">Pluteus cervinus</name>
    <dbReference type="NCBI Taxonomy" id="181527"/>
    <lineage>
        <taxon>Eukaryota</taxon>
        <taxon>Fungi</taxon>
        <taxon>Dikarya</taxon>
        <taxon>Basidiomycota</taxon>
        <taxon>Agaricomycotina</taxon>
        <taxon>Agaricomycetes</taxon>
        <taxon>Agaricomycetidae</taxon>
        <taxon>Agaricales</taxon>
        <taxon>Pluteineae</taxon>
        <taxon>Pluteaceae</taxon>
        <taxon>Pluteus</taxon>
    </lineage>
</organism>
<proteinExistence type="predicted"/>